<evidence type="ECO:0000313" key="1">
    <source>
        <dbReference type="EMBL" id="ABC86448.1"/>
    </source>
</evidence>
<dbReference type="AlphaFoldDB" id="Q29QK4"/>
<name>Q29QK4_DROME</name>
<dbReference type="EMBL" id="BT024386">
    <property type="protein sequence ID" value="ABC86448.1"/>
    <property type="molecule type" value="mRNA"/>
</dbReference>
<protein>
    <submittedName>
        <fullName evidence="1">IP05532p</fullName>
    </submittedName>
</protein>
<reference evidence="1" key="1">
    <citation type="submission" date="2006-01" db="EMBL/GenBank/DDBJ databases">
        <authorList>
            <person name="Stapleton M."/>
            <person name="Carlson J."/>
            <person name="Chavez C."/>
            <person name="Frise E."/>
            <person name="George R."/>
            <person name="Pacleb J."/>
            <person name="Park S."/>
            <person name="Wan K."/>
            <person name="Yu C."/>
            <person name="Celniker S."/>
        </authorList>
    </citation>
    <scope>NUCLEOTIDE SEQUENCE</scope>
</reference>
<proteinExistence type="evidence at transcript level"/>
<accession>Q29QK4</accession>
<organism evidence="1">
    <name type="scientific">Drosophila melanogaster</name>
    <name type="common">Fruit fly</name>
    <dbReference type="NCBI Taxonomy" id="7227"/>
    <lineage>
        <taxon>Eukaryota</taxon>
        <taxon>Metazoa</taxon>
        <taxon>Ecdysozoa</taxon>
        <taxon>Arthropoda</taxon>
        <taxon>Hexapoda</taxon>
        <taxon>Insecta</taxon>
        <taxon>Pterygota</taxon>
        <taxon>Neoptera</taxon>
        <taxon>Endopterygota</taxon>
        <taxon>Diptera</taxon>
        <taxon>Brachycera</taxon>
        <taxon>Muscomorpha</taxon>
        <taxon>Ephydroidea</taxon>
        <taxon>Drosophilidae</taxon>
        <taxon>Drosophila</taxon>
        <taxon>Sophophora</taxon>
    </lineage>
</organism>
<sequence length="37" mass="4162">MGFKGKYSIDSILMVHWIGGLWDPMKRRGFSGSKTSS</sequence>